<proteinExistence type="predicted"/>
<dbReference type="EMBL" id="CP022604">
    <property type="protein sequence ID" value="ASV85632.1"/>
    <property type="molecule type" value="Genomic_DNA"/>
</dbReference>
<dbReference type="AlphaFoldDB" id="A0A248UG84"/>
<accession>A0A248UG84</accession>
<name>A0A248UG84_9HYPH</name>
<dbReference type="Proteomes" id="UP000215256">
    <property type="component" value="Chromosome 1"/>
</dbReference>
<reference evidence="2 3" key="1">
    <citation type="submission" date="2017-07" db="EMBL/GenBank/DDBJ databases">
        <title>Phylogenetic study on the rhizospheric bacterium Ochrobactrum sp. A44.</title>
        <authorList>
            <person name="Krzyzanowska D.M."/>
            <person name="Ossowicki A."/>
            <person name="Rajewska M."/>
            <person name="Maciag T."/>
            <person name="Kaczynski Z."/>
            <person name="Czerwicka M."/>
            <person name="Jafra S."/>
        </authorList>
    </citation>
    <scope>NUCLEOTIDE SEQUENCE [LARGE SCALE GENOMIC DNA]</scope>
    <source>
        <strain evidence="2 3">A44</strain>
    </source>
</reference>
<evidence type="ECO:0000256" key="1">
    <source>
        <dbReference type="SAM" id="MobiDB-lite"/>
    </source>
</evidence>
<organism evidence="2 3">
    <name type="scientific">Ochrobactrum quorumnocens</name>
    <dbReference type="NCBI Taxonomy" id="271865"/>
    <lineage>
        <taxon>Bacteria</taxon>
        <taxon>Pseudomonadati</taxon>
        <taxon>Pseudomonadota</taxon>
        <taxon>Alphaproteobacteria</taxon>
        <taxon>Hyphomicrobiales</taxon>
        <taxon>Brucellaceae</taxon>
        <taxon>Brucella/Ochrobactrum group</taxon>
        <taxon>Ochrobactrum</taxon>
    </lineage>
</organism>
<evidence type="ECO:0000313" key="3">
    <source>
        <dbReference type="Proteomes" id="UP000215256"/>
    </source>
</evidence>
<evidence type="ECO:0000313" key="2">
    <source>
        <dbReference type="EMBL" id="ASV85632.1"/>
    </source>
</evidence>
<gene>
    <name evidence="2" type="ORF">CES85_2352</name>
</gene>
<feature type="region of interest" description="Disordered" evidence="1">
    <location>
        <begin position="159"/>
        <end position="186"/>
    </location>
</feature>
<sequence length="215" mass="22445">MIRRKNPAARAAGLPVSRSERDVIVVDELAVLAFGLLRPAQEVDRLGDDLASVAVVALLVRPLRVVNAAANQNLHSLLAILLDRLAEAVEGGDAVPFRILDPVAPFVPDNLAVRVAGARGGQREVGDSGAALGGAGFGGLTDVAGENDDVLHCKSPLLLGGTIPPTRPGQGRRETPATAEPFGSLPLRPQVGRAVALARQHGWEPPGLLEETERT</sequence>
<dbReference type="KEGG" id="och:CES85_2352"/>
<protein>
    <submittedName>
        <fullName evidence="2">Uncharacterized protein</fullName>
    </submittedName>
</protein>